<accession>A0A8T3VV84</accession>
<proteinExistence type="predicted"/>
<keyword evidence="1" id="KW-0812">Transmembrane</keyword>
<feature type="transmembrane region" description="Helical" evidence="1">
    <location>
        <begin position="66"/>
        <end position="84"/>
    </location>
</feature>
<dbReference type="GO" id="GO:0015075">
    <property type="term" value="F:monoatomic ion transmembrane transporter activity"/>
    <property type="evidence" value="ECO:0007669"/>
    <property type="project" value="InterPro"/>
</dbReference>
<evidence type="ECO:0000313" key="2">
    <source>
        <dbReference type="EMBL" id="MBE6511886.1"/>
    </source>
</evidence>
<organism evidence="2 3">
    <name type="scientific">Methanobrevibacter olleyae</name>
    <dbReference type="NCBI Taxonomy" id="294671"/>
    <lineage>
        <taxon>Archaea</taxon>
        <taxon>Methanobacteriati</taxon>
        <taxon>Methanobacteriota</taxon>
        <taxon>Methanomada group</taxon>
        <taxon>Methanobacteria</taxon>
        <taxon>Methanobacteriales</taxon>
        <taxon>Methanobacteriaceae</taxon>
        <taxon>Methanobrevibacter</taxon>
    </lineage>
</organism>
<dbReference type="Proteomes" id="UP000732619">
    <property type="component" value="Unassembled WGS sequence"/>
</dbReference>
<feature type="transmembrane region" description="Helical" evidence="1">
    <location>
        <begin position="6"/>
        <end position="28"/>
    </location>
</feature>
<dbReference type="GO" id="GO:0005886">
    <property type="term" value="C:plasma membrane"/>
    <property type="evidence" value="ECO:0007669"/>
    <property type="project" value="UniProtKB-SubCell"/>
</dbReference>
<name>A0A8T3VV84_METOL</name>
<reference evidence="2" key="1">
    <citation type="submission" date="2019-04" db="EMBL/GenBank/DDBJ databases">
        <title>Evolution of Biomass-Degrading Anaerobic Consortia Revealed by Metagenomics.</title>
        <authorList>
            <person name="Peng X."/>
        </authorList>
    </citation>
    <scope>NUCLEOTIDE SEQUENCE</scope>
    <source>
        <strain evidence="2">SIG14</strain>
    </source>
</reference>
<dbReference type="EMBL" id="SUTG01000005">
    <property type="protein sequence ID" value="MBE6511886.1"/>
    <property type="molecule type" value="Genomic_DNA"/>
</dbReference>
<sequence>MIMDILLISECFLIVALIVFLIATLRIITYKSISMGLIGTSSFTLALTLLLITVGTICNIGFFKDIALALLLLGIVGTIAYAAVMRRAK</sequence>
<gene>
    <name evidence="2" type="ORF">E7Z75_01865</name>
</gene>
<dbReference type="NCBIfam" id="NF009254">
    <property type="entry name" value="PRK12612.1-2"/>
    <property type="match status" value="1"/>
</dbReference>
<comment type="caution">
    <text evidence="2">The sequence shown here is derived from an EMBL/GenBank/DDBJ whole genome shotgun (WGS) entry which is preliminary data.</text>
</comment>
<protein>
    <recommendedName>
        <fullName evidence="4">Energy-converting hydrogenase B subunit B</fullName>
    </recommendedName>
</protein>
<keyword evidence="1" id="KW-0472">Membrane</keyword>
<feature type="transmembrane region" description="Helical" evidence="1">
    <location>
        <begin position="35"/>
        <end position="54"/>
    </location>
</feature>
<evidence type="ECO:0000313" key="3">
    <source>
        <dbReference type="Proteomes" id="UP000732619"/>
    </source>
</evidence>
<dbReference type="AlphaFoldDB" id="A0A8T3VV84"/>
<evidence type="ECO:0000256" key="1">
    <source>
        <dbReference type="SAM" id="Phobius"/>
    </source>
</evidence>
<evidence type="ECO:0008006" key="4">
    <source>
        <dbReference type="Google" id="ProtNLM"/>
    </source>
</evidence>
<keyword evidence="1" id="KW-1133">Transmembrane helix</keyword>